<feature type="transmembrane region" description="Helical" evidence="5">
    <location>
        <begin position="70"/>
        <end position="90"/>
    </location>
</feature>
<evidence type="ECO:0000313" key="8">
    <source>
        <dbReference type="Proteomes" id="UP001213681"/>
    </source>
</evidence>
<dbReference type="AlphaFoldDB" id="A0AAD6CDH6"/>
<comment type="caution">
    <text evidence="7">The sequence shown here is derived from an EMBL/GenBank/DDBJ whole genome shotgun (WGS) entry which is preliminary data.</text>
</comment>
<dbReference type="Proteomes" id="UP001213681">
    <property type="component" value="Unassembled WGS sequence"/>
</dbReference>
<organism evidence="7 8">
    <name type="scientific">Penicillium daleae</name>
    <dbReference type="NCBI Taxonomy" id="63821"/>
    <lineage>
        <taxon>Eukaryota</taxon>
        <taxon>Fungi</taxon>
        <taxon>Dikarya</taxon>
        <taxon>Ascomycota</taxon>
        <taxon>Pezizomycotina</taxon>
        <taxon>Eurotiomycetes</taxon>
        <taxon>Eurotiomycetidae</taxon>
        <taxon>Eurotiales</taxon>
        <taxon>Aspergillaceae</taxon>
        <taxon>Penicillium</taxon>
    </lineage>
</organism>
<dbReference type="GO" id="GO:0016020">
    <property type="term" value="C:membrane"/>
    <property type="evidence" value="ECO:0007669"/>
    <property type="project" value="UniProtKB-SubCell"/>
</dbReference>
<dbReference type="InterPro" id="IPR020846">
    <property type="entry name" value="MFS_dom"/>
</dbReference>
<dbReference type="RefSeq" id="XP_056770277.1">
    <property type="nucleotide sequence ID" value="XM_056906170.1"/>
</dbReference>
<evidence type="ECO:0000259" key="6">
    <source>
        <dbReference type="PROSITE" id="PS50850"/>
    </source>
</evidence>
<reference evidence="7" key="2">
    <citation type="journal article" date="2023" name="IMA Fungus">
        <title>Comparative genomic study of the Penicillium genus elucidates a diverse pangenome and 15 lateral gene transfer events.</title>
        <authorList>
            <person name="Petersen C."/>
            <person name="Sorensen T."/>
            <person name="Nielsen M.R."/>
            <person name="Sondergaard T.E."/>
            <person name="Sorensen J.L."/>
            <person name="Fitzpatrick D.A."/>
            <person name="Frisvad J.C."/>
            <person name="Nielsen K.L."/>
        </authorList>
    </citation>
    <scope>NUCLEOTIDE SEQUENCE</scope>
    <source>
        <strain evidence="7">IBT 16125</strain>
    </source>
</reference>
<keyword evidence="2 5" id="KW-0812">Transmembrane</keyword>
<feature type="transmembrane region" description="Helical" evidence="5">
    <location>
        <begin position="190"/>
        <end position="211"/>
    </location>
</feature>
<dbReference type="GO" id="GO:0022857">
    <property type="term" value="F:transmembrane transporter activity"/>
    <property type="evidence" value="ECO:0007669"/>
    <property type="project" value="InterPro"/>
</dbReference>
<feature type="transmembrane region" description="Helical" evidence="5">
    <location>
        <begin position="271"/>
        <end position="290"/>
    </location>
</feature>
<dbReference type="GO" id="GO:0042908">
    <property type="term" value="P:xenobiotic transport"/>
    <property type="evidence" value="ECO:0007669"/>
    <property type="project" value="UniProtKB-ARBA"/>
</dbReference>
<dbReference type="PANTHER" id="PTHR23502">
    <property type="entry name" value="MAJOR FACILITATOR SUPERFAMILY"/>
    <property type="match status" value="1"/>
</dbReference>
<feature type="transmembrane region" description="Helical" evidence="5">
    <location>
        <begin position="444"/>
        <end position="464"/>
    </location>
</feature>
<evidence type="ECO:0000256" key="3">
    <source>
        <dbReference type="ARBA" id="ARBA00022989"/>
    </source>
</evidence>
<evidence type="ECO:0000256" key="4">
    <source>
        <dbReference type="ARBA" id="ARBA00023136"/>
    </source>
</evidence>
<evidence type="ECO:0000256" key="1">
    <source>
        <dbReference type="ARBA" id="ARBA00004141"/>
    </source>
</evidence>
<protein>
    <submittedName>
        <fullName evidence="7">Major facilitator superfamily domain-containing protein</fullName>
    </submittedName>
</protein>
<dbReference type="InterPro" id="IPR005829">
    <property type="entry name" value="Sugar_transporter_CS"/>
</dbReference>
<feature type="transmembrane region" description="Helical" evidence="5">
    <location>
        <begin position="127"/>
        <end position="152"/>
    </location>
</feature>
<feature type="transmembrane region" description="Helical" evidence="5">
    <location>
        <begin position="351"/>
        <end position="370"/>
    </location>
</feature>
<keyword evidence="8" id="KW-1185">Reference proteome</keyword>
<sequence length="479" mass="51895">MATADKDLERRLEMPDLFLESDLSRGIVAWDGQNDLQNPSGMIVLSFLTSTIVTPAASTITDEFHVNSNILSSMITTIFVFAYLFGPLVLSPLSELYGRRIILNSAHALFTLSHIGCALAPDVGAFLTFRILSGFGGSVSLSVGGGIVADLFAIEQRGVANALVATGSVFGPVLGPLFGGIITQNIGWRWIFWVLLVSCAVMATLMAIFAPETNASVIIRRKTLKMREQLGIQDLQSGYDSEKDLISFRRPWGSLTCAVSRPWKMFFRSPLLLVLCLIVGLVSALLYTLLTTTSSIFQDDYSWSLEAAGLAYLGLGFGSLVGLILFAKTSDIIVSRLTKANNNTFEPEMRIVTAFVPALLIPVSFFWYGWSTYVHAHWIVPLIGLAPFGFAQVGLTASAQAYLIDAAGPYAASAVACVTSVRCLFGAFVPLVAPSLYETLGLGWGNSLLGFISLIMLALTTIVYRFGESLRLRHPLSIE</sequence>
<reference evidence="7" key="1">
    <citation type="submission" date="2022-12" db="EMBL/GenBank/DDBJ databases">
        <authorList>
            <person name="Petersen C."/>
        </authorList>
    </citation>
    <scope>NUCLEOTIDE SEQUENCE</scope>
    <source>
        <strain evidence="7">IBT 16125</strain>
    </source>
</reference>
<dbReference type="SUPFAM" id="SSF103473">
    <property type="entry name" value="MFS general substrate transporter"/>
    <property type="match status" value="1"/>
</dbReference>
<keyword evidence="3 5" id="KW-1133">Transmembrane helix</keyword>
<keyword evidence="4 5" id="KW-0472">Membrane</keyword>
<dbReference type="EMBL" id="JAPVEA010000002">
    <property type="protein sequence ID" value="KAJ5461235.1"/>
    <property type="molecule type" value="Genomic_DNA"/>
</dbReference>
<dbReference type="InterPro" id="IPR036259">
    <property type="entry name" value="MFS_trans_sf"/>
</dbReference>
<dbReference type="CDD" id="cd17323">
    <property type="entry name" value="MFS_Tpo1_MDR_like"/>
    <property type="match status" value="1"/>
</dbReference>
<gene>
    <name evidence="7" type="ORF">N7458_002787</name>
</gene>
<dbReference type="PROSITE" id="PS50850">
    <property type="entry name" value="MFS"/>
    <property type="match status" value="1"/>
</dbReference>
<evidence type="ECO:0000256" key="5">
    <source>
        <dbReference type="SAM" id="Phobius"/>
    </source>
</evidence>
<dbReference type="PROSITE" id="PS00216">
    <property type="entry name" value="SUGAR_TRANSPORT_1"/>
    <property type="match status" value="1"/>
</dbReference>
<comment type="subcellular location">
    <subcellularLocation>
        <location evidence="1">Membrane</location>
        <topology evidence="1">Multi-pass membrane protein</topology>
    </subcellularLocation>
</comment>
<accession>A0AAD6CDH6</accession>
<dbReference type="InterPro" id="IPR011701">
    <property type="entry name" value="MFS"/>
</dbReference>
<dbReference type="Pfam" id="PF07690">
    <property type="entry name" value="MFS_1"/>
    <property type="match status" value="1"/>
</dbReference>
<evidence type="ECO:0000313" key="7">
    <source>
        <dbReference type="EMBL" id="KAJ5461235.1"/>
    </source>
</evidence>
<dbReference type="GeneID" id="81596413"/>
<evidence type="ECO:0000256" key="2">
    <source>
        <dbReference type="ARBA" id="ARBA00022692"/>
    </source>
</evidence>
<feature type="domain" description="Major facilitator superfamily (MFS) profile" evidence="6">
    <location>
        <begin position="35"/>
        <end position="471"/>
    </location>
</feature>
<proteinExistence type="predicted"/>
<feature type="transmembrane region" description="Helical" evidence="5">
    <location>
        <begin position="310"/>
        <end position="330"/>
    </location>
</feature>
<feature type="transmembrane region" description="Helical" evidence="5">
    <location>
        <begin position="376"/>
        <end position="398"/>
    </location>
</feature>
<name>A0AAD6CDH6_9EURO</name>
<dbReference type="PANTHER" id="PTHR23502:SF33">
    <property type="entry name" value="MAJOR FACILITATOR SUPERFAMILY (MFS) PROFILE DOMAIN-CONTAINING PROTEIN-RELATED"/>
    <property type="match status" value="1"/>
</dbReference>
<feature type="transmembrane region" description="Helical" evidence="5">
    <location>
        <begin position="159"/>
        <end position="178"/>
    </location>
</feature>
<dbReference type="Gene3D" id="1.20.1250.20">
    <property type="entry name" value="MFS general substrate transporter like domains"/>
    <property type="match status" value="1"/>
</dbReference>
<feature type="transmembrane region" description="Helical" evidence="5">
    <location>
        <begin position="410"/>
        <end position="432"/>
    </location>
</feature>
<dbReference type="GO" id="GO:0140115">
    <property type="term" value="P:export across plasma membrane"/>
    <property type="evidence" value="ECO:0007669"/>
    <property type="project" value="UniProtKB-ARBA"/>
</dbReference>